<evidence type="ECO:0000313" key="2">
    <source>
        <dbReference type="Proteomes" id="UP000727407"/>
    </source>
</evidence>
<dbReference type="Proteomes" id="UP000727407">
    <property type="component" value="Unassembled WGS sequence"/>
</dbReference>
<organism evidence="1 2">
    <name type="scientific">Clarias magur</name>
    <name type="common">Asian catfish</name>
    <name type="synonym">Macropteronotus magur</name>
    <dbReference type="NCBI Taxonomy" id="1594786"/>
    <lineage>
        <taxon>Eukaryota</taxon>
        <taxon>Metazoa</taxon>
        <taxon>Chordata</taxon>
        <taxon>Craniata</taxon>
        <taxon>Vertebrata</taxon>
        <taxon>Euteleostomi</taxon>
        <taxon>Actinopterygii</taxon>
        <taxon>Neopterygii</taxon>
        <taxon>Teleostei</taxon>
        <taxon>Ostariophysi</taxon>
        <taxon>Siluriformes</taxon>
        <taxon>Clariidae</taxon>
        <taxon>Clarias</taxon>
    </lineage>
</organism>
<accession>A0A8J4X5H1</accession>
<feature type="non-terminal residue" evidence="1">
    <location>
        <position position="1"/>
    </location>
</feature>
<protein>
    <submittedName>
        <fullName evidence="1">Uncharacterized protein</fullName>
    </submittedName>
</protein>
<name>A0A8J4X5H1_CLAMG</name>
<dbReference type="EMBL" id="QNUK01000055">
    <property type="protein sequence ID" value="KAF5904562.1"/>
    <property type="molecule type" value="Genomic_DNA"/>
</dbReference>
<comment type="caution">
    <text evidence="1">The sequence shown here is derived from an EMBL/GenBank/DDBJ whole genome shotgun (WGS) entry which is preliminary data.</text>
</comment>
<sequence length="59" mass="6390">MEHVLRTRLKPGINTENGSALEAQIDGRFVCVANGVSVDHRVKLLAEMSQLVFSPAARG</sequence>
<keyword evidence="2" id="KW-1185">Reference proteome</keyword>
<gene>
    <name evidence="1" type="ORF">DAT39_005691</name>
</gene>
<dbReference type="AlphaFoldDB" id="A0A8J4X5H1"/>
<reference evidence="1" key="1">
    <citation type="submission" date="2020-07" db="EMBL/GenBank/DDBJ databases">
        <title>Clarias magur genome sequencing, assembly and annotation.</title>
        <authorList>
            <person name="Kushwaha B."/>
            <person name="Kumar R."/>
            <person name="Das P."/>
            <person name="Joshi C.G."/>
            <person name="Kumar D."/>
            <person name="Nagpure N.S."/>
            <person name="Pandey M."/>
            <person name="Agarwal S."/>
            <person name="Srivastava S."/>
            <person name="Singh M."/>
            <person name="Sahoo L."/>
            <person name="Jayasankar P."/>
            <person name="Meher P.K."/>
            <person name="Koringa P.G."/>
            <person name="Iquebal M.A."/>
            <person name="Das S.P."/>
            <person name="Bit A."/>
            <person name="Patnaik S."/>
            <person name="Patel N."/>
            <person name="Shah T.M."/>
            <person name="Hinsu A."/>
            <person name="Jena J.K."/>
        </authorList>
    </citation>
    <scope>NUCLEOTIDE SEQUENCE</scope>
    <source>
        <strain evidence="1">CIFAMagur01</strain>
        <tissue evidence="1">Testis</tissue>
    </source>
</reference>
<proteinExistence type="predicted"/>
<evidence type="ECO:0000313" key="1">
    <source>
        <dbReference type="EMBL" id="KAF5904562.1"/>
    </source>
</evidence>